<evidence type="ECO:0000256" key="1">
    <source>
        <dbReference type="SAM" id="Phobius"/>
    </source>
</evidence>
<feature type="transmembrane region" description="Helical" evidence="1">
    <location>
        <begin position="27"/>
        <end position="49"/>
    </location>
</feature>
<feature type="transmembrane region" description="Helical" evidence="1">
    <location>
        <begin position="5"/>
        <end position="21"/>
    </location>
</feature>
<dbReference type="EMBL" id="JQ031552">
    <property type="protein sequence ID" value="AEY78222.1"/>
    <property type="molecule type" value="Genomic_DNA"/>
</dbReference>
<dbReference type="AlphaFoldDB" id="H2ES55"/>
<keyword evidence="2" id="KW-0614">Plasmid</keyword>
<keyword evidence="1" id="KW-0812">Transmembrane</keyword>
<protein>
    <submittedName>
        <fullName evidence="2">Uncharacterized protein</fullName>
    </submittedName>
</protein>
<evidence type="ECO:0000313" key="2">
    <source>
        <dbReference type="EMBL" id="AEY78222.1"/>
    </source>
</evidence>
<proteinExistence type="predicted"/>
<accession>H2ES55</accession>
<sequence length="183" mass="20934">MLNLIISFMLGVFVTVWYLYLDLTFNFDASMTVNIVIASAAMIATAIHFDSVRTQRKERLWEINKDSILRLSKALADAIEITSNQCDKEMGIAINDSLDKANEVDNSLNNMLSDSLNVYKPLLSESLILAIEEYQKEEMAISNKWHTDEYTTYEAYDELLGIRKKLQLVVLQYIKKVSGVSYE</sequence>
<dbReference type="RefSeq" id="WP_014343636.1">
    <property type="nucleotide sequence ID" value="NC_016851.1"/>
</dbReference>
<geneLocation type="plasmid" evidence="2">
    <name>pKB1A97-67</name>
</geneLocation>
<keyword evidence="1" id="KW-1133">Transmembrane helix</keyword>
<keyword evidence="1" id="KW-0472">Membrane</keyword>
<reference evidence="2" key="1">
    <citation type="submission" date="2011-11" db="EMBL/GenBank/DDBJ databases">
        <authorList>
            <person name="Summers A.O."/>
            <person name="Wireman J."/>
            <person name="Williams L.E."/>
        </authorList>
    </citation>
    <scope>NUCLEOTIDE SEQUENCE</scope>
    <source>
        <strain evidence="2">KB1A-97</strain>
        <plasmid evidence="2">pKB1A97-67</plasmid>
    </source>
</reference>
<name>H2ES55_ALIFS</name>
<organism evidence="2">
    <name type="scientific">Aliivibrio fischeri</name>
    <name type="common">Vibrio fischeri</name>
    <dbReference type="NCBI Taxonomy" id="668"/>
    <lineage>
        <taxon>Bacteria</taxon>
        <taxon>Pseudomonadati</taxon>
        <taxon>Pseudomonadota</taxon>
        <taxon>Gammaproteobacteria</taxon>
        <taxon>Vibrionales</taxon>
        <taxon>Vibrionaceae</taxon>
        <taxon>Aliivibrio</taxon>
    </lineage>
</organism>